<gene>
    <name evidence="1" type="ORF">F5148DRAFT_1220555</name>
</gene>
<accession>A0ACC0U1T8</accession>
<keyword evidence="2" id="KW-1185">Reference proteome</keyword>
<sequence length="585" mass="65508">MAIASHRTYIKAKIESHRQHIRSMSDSSVLLRLFIVPVVRSLFVVVLALSGTLATYVLSVLVMHRIAAYRSPLRDLPGPENAHWFKGNFVDVPEPDSGHLQEEWVQKYGHVLKFHYALAAPTLLTVDPVAVSYVLQNTDTFQKTDFLRFHLGALAGNGLALVEGTQHKKQRRVMNPAFGLAQVRRFTSLFLEKSLQLREIWGNLLSGSTRKDGKVGLDALMWLNKATLDIVGLAGFNYSFDSLHSPDEEQSDLYWAVRAILEPTRDFSFILQLFFPFFRFIPTHRSRTLNRALKEIRRVGSQLIQEKKTAVLAENDANGSSAVGKQDVQGHDLLSLLIKSNIAVDKPESMRMSDTEIVSQIPTFLLAGHETTSVAIAWTLFALGLHPAVQAKLRAELRTCPTDFPSMDQLNALPYLESVVREALRLYPPVFSTSRVAMCDAAIPLQKPFTDKHGNLQSTIRVSKGDWVNIPICLLNRSTAIWGDDANEFRPERWEYVPEMANGLPSVYGHLVTFIAGAHACIGFRFSVMQIKTLIFTLVRAFEFEMARPAEDIIRSTDVVSRPVIVSNPAAGPQLPMLIRLANLD</sequence>
<proteinExistence type="predicted"/>
<dbReference type="EMBL" id="JAGFNK010000209">
    <property type="protein sequence ID" value="KAI9458493.1"/>
    <property type="molecule type" value="Genomic_DNA"/>
</dbReference>
<organism evidence="1 2">
    <name type="scientific">Russula earlei</name>
    <dbReference type="NCBI Taxonomy" id="71964"/>
    <lineage>
        <taxon>Eukaryota</taxon>
        <taxon>Fungi</taxon>
        <taxon>Dikarya</taxon>
        <taxon>Basidiomycota</taxon>
        <taxon>Agaricomycotina</taxon>
        <taxon>Agaricomycetes</taxon>
        <taxon>Russulales</taxon>
        <taxon>Russulaceae</taxon>
        <taxon>Russula</taxon>
    </lineage>
</organism>
<name>A0ACC0U1T8_9AGAM</name>
<protein>
    <submittedName>
        <fullName evidence="1">Cytochrome P450</fullName>
    </submittedName>
</protein>
<reference evidence="1" key="1">
    <citation type="submission" date="2021-03" db="EMBL/GenBank/DDBJ databases">
        <title>Evolutionary priming and transition to the ectomycorrhizal habit in an iconic lineage of mushroom-forming fungi: is preadaptation a requirement?</title>
        <authorList>
            <consortium name="DOE Joint Genome Institute"/>
            <person name="Looney B.P."/>
            <person name="Miyauchi S."/>
            <person name="Morin E."/>
            <person name="Drula E."/>
            <person name="Courty P.E."/>
            <person name="Chicoki N."/>
            <person name="Fauchery L."/>
            <person name="Kohler A."/>
            <person name="Kuo A."/>
            <person name="LaButti K."/>
            <person name="Pangilinan J."/>
            <person name="Lipzen A."/>
            <person name="Riley R."/>
            <person name="Andreopoulos W."/>
            <person name="He G."/>
            <person name="Johnson J."/>
            <person name="Barry K.W."/>
            <person name="Grigoriev I.V."/>
            <person name="Nagy L."/>
            <person name="Hibbett D."/>
            <person name="Henrissat B."/>
            <person name="Matheny P.B."/>
            <person name="Labbe J."/>
            <person name="Martin A.F."/>
        </authorList>
    </citation>
    <scope>NUCLEOTIDE SEQUENCE</scope>
    <source>
        <strain evidence="1">BPL698</strain>
    </source>
</reference>
<evidence type="ECO:0000313" key="1">
    <source>
        <dbReference type="EMBL" id="KAI9458493.1"/>
    </source>
</evidence>
<evidence type="ECO:0000313" key="2">
    <source>
        <dbReference type="Proteomes" id="UP001207468"/>
    </source>
</evidence>
<dbReference type="Proteomes" id="UP001207468">
    <property type="component" value="Unassembled WGS sequence"/>
</dbReference>
<comment type="caution">
    <text evidence="1">The sequence shown here is derived from an EMBL/GenBank/DDBJ whole genome shotgun (WGS) entry which is preliminary data.</text>
</comment>